<proteinExistence type="inferred from homology"/>
<dbReference type="GO" id="GO:0003723">
    <property type="term" value="F:RNA binding"/>
    <property type="evidence" value="ECO:0007669"/>
    <property type="project" value="UniProtKB-KW"/>
</dbReference>
<dbReference type="Pfam" id="PF01728">
    <property type="entry name" value="FtsJ"/>
    <property type="match status" value="1"/>
</dbReference>
<dbReference type="PANTHER" id="PTHR32319:SF0">
    <property type="entry name" value="BACTERIAL HEMOLYSIN-LIKE PROTEIN"/>
    <property type="match status" value="1"/>
</dbReference>
<dbReference type="SUPFAM" id="SSF53335">
    <property type="entry name" value="S-adenosyl-L-methionine-dependent methyltransferases"/>
    <property type="match status" value="1"/>
</dbReference>
<dbReference type="CDD" id="cd00165">
    <property type="entry name" value="S4"/>
    <property type="match status" value="1"/>
</dbReference>
<feature type="domain" description="RNA-binding S4" evidence="4">
    <location>
        <begin position="4"/>
        <end position="67"/>
    </location>
</feature>
<comment type="similarity">
    <text evidence="2">Belongs to the TlyA family.</text>
</comment>
<dbReference type="NCBIfam" id="TIGR00478">
    <property type="entry name" value="tly"/>
    <property type="match status" value="1"/>
</dbReference>
<keyword evidence="1 3" id="KW-0694">RNA-binding</keyword>
<reference evidence="5 6" key="1">
    <citation type="submission" date="2016-11" db="EMBL/GenBank/DDBJ databases">
        <authorList>
            <person name="Jaros S."/>
            <person name="Januszkiewicz K."/>
            <person name="Wedrychowicz H."/>
        </authorList>
    </citation>
    <scope>NUCLEOTIDE SEQUENCE [LARGE SCALE GENOMIC DNA]</scope>
    <source>
        <strain evidence="5 6">DSM 17918</strain>
    </source>
</reference>
<evidence type="ECO:0000256" key="2">
    <source>
        <dbReference type="ARBA" id="ARBA00029460"/>
    </source>
</evidence>
<dbReference type="Proteomes" id="UP000184088">
    <property type="component" value="Unassembled WGS sequence"/>
</dbReference>
<evidence type="ECO:0000313" key="6">
    <source>
        <dbReference type="Proteomes" id="UP000184088"/>
    </source>
</evidence>
<evidence type="ECO:0000313" key="5">
    <source>
        <dbReference type="EMBL" id="SHE52954.1"/>
    </source>
</evidence>
<dbReference type="GO" id="GO:0008168">
    <property type="term" value="F:methyltransferase activity"/>
    <property type="evidence" value="ECO:0007669"/>
    <property type="project" value="UniProtKB-KW"/>
</dbReference>
<dbReference type="Gene3D" id="3.40.50.150">
    <property type="entry name" value="Vaccinia Virus protein VP39"/>
    <property type="match status" value="1"/>
</dbReference>
<keyword evidence="5" id="KW-0808">Transferase</keyword>
<dbReference type="Pfam" id="PF01479">
    <property type="entry name" value="S4"/>
    <property type="match status" value="1"/>
</dbReference>
<dbReference type="SMART" id="SM00363">
    <property type="entry name" value="S4"/>
    <property type="match status" value="1"/>
</dbReference>
<keyword evidence="6" id="KW-1185">Reference proteome</keyword>
<dbReference type="EMBL" id="FQVH01000002">
    <property type="protein sequence ID" value="SHE52954.1"/>
    <property type="molecule type" value="Genomic_DNA"/>
</dbReference>
<dbReference type="AlphaFoldDB" id="A0A1M4U8E4"/>
<name>A0A1M4U8E4_9THEO</name>
<gene>
    <name evidence="5" type="ORF">SAMN02746089_00408</name>
</gene>
<evidence type="ECO:0000256" key="3">
    <source>
        <dbReference type="PROSITE-ProRule" id="PRU00182"/>
    </source>
</evidence>
<organism evidence="5 6">
    <name type="scientific">Caldanaerobius fijiensis DSM 17918</name>
    <dbReference type="NCBI Taxonomy" id="1121256"/>
    <lineage>
        <taxon>Bacteria</taxon>
        <taxon>Bacillati</taxon>
        <taxon>Bacillota</taxon>
        <taxon>Clostridia</taxon>
        <taxon>Thermoanaerobacterales</taxon>
        <taxon>Thermoanaerobacteraceae</taxon>
        <taxon>Caldanaerobius</taxon>
    </lineage>
</organism>
<dbReference type="InterPro" id="IPR002877">
    <property type="entry name" value="RNA_MeTrfase_FtsJ_dom"/>
</dbReference>
<dbReference type="SUPFAM" id="SSF55174">
    <property type="entry name" value="Alpha-L RNA-binding motif"/>
    <property type="match status" value="1"/>
</dbReference>
<dbReference type="InterPro" id="IPR004538">
    <property type="entry name" value="Hemolysin_A/TlyA"/>
</dbReference>
<dbReference type="PIRSF" id="PIRSF005578">
    <property type="entry name" value="TlyA"/>
    <property type="match status" value="1"/>
</dbReference>
<keyword evidence="5" id="KW-0489">Methyltransferase</keyword>
<dbReference type="InterPro" id="IPR029063">
    <property type="entry name" value="SAM-dependent_MTases_sf"/>
</dbReference>
<dbReference type="Gene3D" id="3.10.290.10">
    <property type="entry name" value="RNA-binding S4 domain"/>
    <property type="match status" value="1"/>
</dbReference>
<dbReference type="InterPro" id="IPR047048">
    <property type="entry name" value="TlyA"/>
</dbReference>
<dbReference type="InterPro" id="IPR036986">
    <property type="entry name" value="S4_RNA-bd_sf"/>
</dbReference>
<evidence type="ECO:0000256" key="1">
    <source>
        <dbReference type="ARBA" id="ARBA00022884"/>
    </source>
</evidence>
<evidence type="ECO:0000259" key="4">
    <source>
        <dbReference type="SMART" id="SM00363"/>
    </source>
</evidence>
<sequence length="264" mass="29182">MEKVRLDVLLVSRGYYESREKAQANIKSGNVYVDGIVCNKPGTKVDSNVNITIKGDIIPYVSRGGLKLERALKVFNISVEGKVAMDIGASTGGFTDCLLQNGAAKVYAIDAGYAQLDRKLRNDKRVVCMEKTNARYLKRCDIPDPIDIVTIDVSFISVKKIIPVVSEFITDGDIISLVKPQFEAGQQYVGKKGVVKDPRVHEAVLKSVIDEALKNCMTLLNLTYSPIRGPEGNIEFFIHLKKGNANINIDKKITDVVKEAHRNL</sequence>
<dbReference type="InterPro" id="IPR002942">
    <property type="entry name" value="S4_RNA-bd"/>
</dbReference>
<dbReference type="PANTHER" id="PTHR32319">
    <property type="entry name" value="BACTERIAL HEMOLYSIN-LIKE PROTEIN"/>
    <property type="match status" value="1"/>
</dbReference>
<dbReference type="STRING" id="1121256.SAMN02746089_00408"/>
<dbReference type="GO" id="GO:0032259">
    <property type="term" value="P:methylation"/>
    <property type="evidence" value="ECO:0007669"/>
    <property type="project" value="UniProtKB-KW"/>
</dbReference>
<protein>
    <submittedName>
        <fullName evidence="5">23S rRNA (Cytidine1920-2'-O)/16S rRNA (Cytidine1409-2'-O)-methyltransferase</fullName>
    </submittedName>
</protein>
<accession>A0A1M4U8E4</accession>
<dbReference type="PROSITE" id="PS50889">
    <property type="entry name" value="S4"/>
    <property type="match status" value="1"/>
</dbReference>